<sequence>MEMSEISRILQDVESKKNKNEGMEKSRRKLPVYEKKMRSSNPTGSGKSTQVAQILLKHYITQGRGGKFNCIITQPRRLSAISLAKRVAQERYEKLGDSVGYCVRFDKVDPRPFGSILFGTVGTILKKLSSGFRGVSHIIVDEVHERSLETDLLLMFLKKMLLNGCKIKIILMSATVETHEFENFFEKIKVLEIEGRSYNINETYLDEIIQHFEIIPRCFVPPQDYDERRDFWSFNNRLDDSSIFPLAVYIAELVEENKEIPYDIIRYCVVKIRECLVEGGRTGSILIFLPGWKEILRCMKEFNLISNEHYLVIPLHSKLSSKEQGKVFEKSPADKTKIILSTNIAESSVTIDDVVYVIDTCKQKKQKISQNRNKCSYKINWISRDRMDQRKGRAGRTQDGHCVRLLTKKFMSSLAQHPEPEIKSSPLDGSILTIKGLRLGDSKEFLQNGMEKIDPKNIDEAEIYLQEIGALDENRNLTYLCQALEKLSFSPKNAKCVLTGLLFNISSSLSIIFSFADSNMSLFNGLEKQDDIENSVKLLSGEFKSDAIIPLMAVKKSTGYYKDFSKDLSILKTINMDTTSMLMKAKYQTMGVLENMFKSNINIDTGCPSNKKSSLDMHLILSLLVKATCPNVAIMNKNCKFIDNIGQTVRPVENSVLSVFKSLFDFESIFNIYGQKIEGRTDKLKDCNVVSPMSILLFGSRNVVYIGVNEVLVNNDIVFRGDIKLIQMIISLDSLVDELIQSLCIKGYWTQRELDAKDYIINLVERIVVKEYKINGYRCYKKEVTKFTKVDFQRIRDAWKCL</sequence>
<dbReference type="SMART" id="SM00487">
    <property type="entry name" value="DEXDc"/>
    <property type="match status" value="1"/>
</dbReference>
<dbReference type="GO" id="GO:0050684">
    <property type="term" value="P:regulation of mRNA processing"/>
    <property type="evidence" value="ECO:0007669"/>
    <property type="project" value="TreeGrafter"/>
</dbReference>
<dbReference type="SMART" id="SM00490">
    <property type="entry name" value="HELICc"/>
    <property type="match status" value="1"/>
</dbReference>
<accession>A0A0K0FT04</accession>
<keyword evidence="4" id="KW-0067">ATP-binding</keyword>
<evidence type="ECO:0000256" key="2">
    <source>
        <dbReference type="ARBA" id="ARBA00022801"/>
    </source>
</evidence>
<dbReference type="PANTHER" id="PTHR18934">
    <property type="entry name" value="ATP-DEPENDENT RNA HELICASE"/>
    <property type="match status" value="1"/>
</dbReference>
<evidence type="ECO:0000256" key="3">
    <source>
        <dbReference type="ARBA" id="ARBA00022806"/>
    </source>
</evidence>
<keyword evidence="3" id="KW-0347">Helicase</keyword>
<evidence type="ECO:0000313" key="8">
    <source>
        <dbReference type="Proteomes" id="UP000035680"/>
    </source>
</evidence>
<evidence type="ECO:0000259" key="7">
    <source>
        <dbReference type="PROSITE" id="PS51194"/>
    </source>
</evidence>
<feature type="compositionally biased region" description="Basic and acidic residues" evidence="5">
    <location>
        <begin position="11"/>
        <end position="37"/>
    </location>
</feature>
<dbReference type="GO" id="GO:0016887">
    <property type="term" value="F:ATP hydrolysis activity"/>
    <property type="evidence" value="ECO:0007669"/>
    <property type="project" value="TreeGrafter"/>
</dbReference>
<feature type="region of interest" description="Disordered" evidence="5">
    <location>
        <begin position="1"/>
        <end position="47"/>
    </location>
</feature>
<dbReference type="PROSITE" id="PS00690">
    <property type="entry name" value="DEAH_ATP_HELICASE"/>
    <property type="match status" value="1"/>
</dbReference>
<evidence type="ECO:0000259" key="6">
    <source>
        <dbReference type="PROSITE" id="PS51192"/>
    </source>
</evidence>
<evidence type="ECO:0000256" key="5">
    <source>
        <dbReference type="SAM" id="MobiDB-lite"/>
    </source>
</evidence>
<keyword evidence="8" id="KW-1185">Reference proteome</keyword>
<keyword evidence="1" id="KW-0547">Nucleotide-binding</keyword>
<keyword evidence="2" id="KW-0378">Hydrolase</keyword>
<reference evidence="9" key="2">
    <citation type="submission" date="2015-08" db="UniProtKB">
        <authorList>
            <consortium name="WormBaseParasite"/>
        </authorList>
    </citation>
    <scope>IDENTIFICATION</scope>
</reference>
<feature type="domain" description="Helicase C-terminal" evidence="7">
    <location>
        <begin position="271"/>
        <end position="438"/>
    </location>
</feature>
<dbReference type="GO" id="GO:0005524">
    <property type="term" value="F:ATP binding"/>
    <property type="evidence" value="ECO:0007669"/>
    <property type="project" value="UniProtKB-KW"/>
</dbReference>
<organism evidence="8 9">
    <name type="scientific">Strongyloides venezuelensis</name>
    <name type="common">Threadworm</name>
    <dbReference type="NCBI Taxonomy" id="75913"/>
    <lineage>
        <taxon>Eukaryota</taxon>
        <taxon>Metazoa</taxon>
        <taxon>Ecdysozoa</taxon>
        <taxon>Nematoda</taxon>
        <taxon>Chromadorea</taxon>
        <taxon>Rhabditida</taxon>
        <taxon>Tylenchina</taxon>
        <taxon>Panagrolaimomorpha</taxon>
        <taxon>Strongyloidoidea</taxon>
        <taxon>Strongyloididae</taxon>
        <taxon>Strongyloides</taxon>
    </lineage>
</organism>
<feature type="domain" description="Helicase ATP-binding" evidence="6">
    <location>
        <begin position="42"/>
        <end position="194"/>
    </location>
</feature>
<dbReference type="SUPFAM" id="SSF52540">
    <property type="entry name" value="P-loop containing nucleoside triphosphate hydrolases"/>
    <property type="match status" value="1"/>
</dbReference>
<dbReference type="InterPro" id="IPR027417">
    <property type="entry name" value="P-loop_NTPase"/>
</dbReference>
<dbReference type="InterPro" id="IPR001650">
    <property type="entry name" value="Helicase_C-like"/>
</dbReference>
<dbReference type="GO" id="GO:1990904">
    <property type="term" value="C:ribonucleoprotein complex"/>
    <property type="evidence" value="ECO:0007669"/>
    <property type="project" value="TreeGrafter"/>
</dbReference>
<dbReference type="GO" id="GO:0043138">
    <property type="term" value="F:3'-5' DNA helicase activity"/>
    <property type="evidence" value="ECO:0007669"/>
    <property type="project" value="TreeGrafter"/>
</dbReference>
<dbReference type="STRING" id="75913.A0A0K0FT04"/>
<dbReference type="GO" id="GO:0005730">
    <property type="term" value="C:nucleolus"/>
    <property type="evidence" value="ECO:0007669"/>
    <property type="project" value="TreeGrafter"/>
</dbReference>
<dbReference type="GO" id="GO:0003724">
    <property type="term" value="F:RNA helicase activity"/>
    <property type="evidence" value="ECO:0007669"/>
    <property type="project" value="TreeGrafter"/>
</dbReference>
<dbReference type="WBParaSite" id="SVE_1453800.1">
    <property type="protein sequence ID" value="SVE_1453800.1"/>
    <property type="gene ID" value="SVE_1453800"/>
</dbReference>
<dbReference type="InterPro" id="IPR011545">
    <property type="entry name" value="DEAD/DEAH_box_helicase_dom"/>
</dbReference>
<protein>
    <submittedName>
        <fullName evidence="9">ATP-dependent RNA helicase DHX36</fullName>
    </submittedName>
</protein>
<dbReference type="GO" id="GO:0003723">
    <property type="term" value="F:RNA binding"/>
    <property type="evidence" value="ECO:0007669"/>
    <property type="project" value="TreeGrafter"/>
</dbReference>
<dbReference type="PROSITE" id="PS51192">
    <property type="entry name" value="HELICASE_ATP_BIND_1"/>
    <property type="match status" value="1"/>
</dbReference>
<dbReference type="Gene3D" id="3.40.50.300">
    <property type="entry name" value="P-loop containing nucleotide triphosphate hydrolases"/>
    <property type="match status" value="2"/>
</dbReference>
<name>A0A0K0FT04_STRVS</name>
<dbReference type="InterPro" id="IPR002464">
    <property type="entry name" value="DNA/RNA_helicase_DEAH_CS"/>
</dbReference>
<evidence type="ECO:0000256" key="4">
    <source>
        <dbReference type="ARBA" id="ARBA00022840"/>
    </source>
</evidence>
<dbReference type="GO" id="GO:0045944">
    <property type="term" value="P:positive regulation of transcription by RNA polymerase II"/>
    <property type="evidence" value="ECO:0007669"/>
    <property type="project" value="TreeGrafter"/>
</dbReference>
<dbReference type="Pfam" id="PF00271">
    <property type="entry name" value="Helicase_C"/>
    <property type="match status" value="1"/>
</dbReference>
<dbReference type="InterPro" id="IPR014001">
    <property type="entry name" value="Helicase_ATP-bd"/>
</dbReference>
<dbReference type="CDD" id="cd18791">
    <property type="entry name" value="SF2_C_RHA"/>
    <property type="match status" value="1"/>
</dbReference>
<dbReference type="AlphaFoldDB" id="A0A0K0FT04"/>
<dbReference type="Gene3D" id="1.20.120.1080">
    <property type="match status" value="1"/>
</dbReference>
<proteinExistence type="predicted"/>
<dbReference type="Proteomes" id="UP000035680">
    <property type="component" value="Unassembled WGS sequence"/>
</dbReference>
<reference evidence="8" key="1">
    <citation type="submission" date="2014-07" db="EMBL/GenBank/DDBJ databases">
        <authorList>
            <person name="Martin A.A"/>
            <person name="De Silva N."/>
        </authorList>
    </citation>
    <scope>NUCLEOTIDE SEQUENCE</scope>
</reference>
<evidence type="ECO:0000313" key="9">
    <source>
        <dbReference type="WBParaSite" id="SVE_1453800.1"/>
    </source>
</evidence>
<evidence type="ECO:0000256" key="1">
    <source>
        <dbReference type="ARBA" id="ARBA00022741"/>
    </source>
</evidence>
<dbReference type="PROSITE" id="PS51194">
    <property type="entry name" value="HELICASE_CTER"/>
    <property type="match status" value="1"/>
</dbReference>
<dbReference type="Pfam" id="PF00270">
    <property type="entry name" value="DEAD"/>
    <property type="match status" value="1"/>
</dbReference>
<dbReference type="PANTHER" id="PTHR18934:SF119">
    <property type="entry name" value="ATP-DEPENDENT RNA HELICASE A"/>
    <property type="match status" value="1"/>
</dbReference>